<accession>A0AAN9FG34</accession>
<sequence>MPIRGRGGWNRGRCRGRDHHDPPSTSQARTGSPPLESAQPVQPAPPSQPVQPALRSQPAPPSPDSISPDAVVGLD</sequence>
<evidence type="ECO:0000313" key="3">
    <source>
        <dbReference type="Proteomes" id="UP001372338"/>
    </source>
</evidence>
<gene>
    <name evidence="2" type="ORF">RIF29_15798</name>
</gene>
<evidence type="ECO:0000256" key="1">
    <source>
        <dbReference type="SAM" id="MobiDB-lite"/>
    </source>
</evidence>
<dbReference type="AlphaFoldDB" id="A0AAN9FG34"/>
<comment type="caution">
    <text evidence="2">The sequence shown here is derived from an EMBL/GenBank/DDBJ whole genome shotgun (WGS) entry which is preliminary data.</text>
</comment>
<feature type="region of interest" description="Disordered" evidence="1">
    <location>
        <begin position="1"/>
        <end position="75"/>
    </location>
</feature>
<keyword evidence="3" id="KW-1185">Reference proteome</keyword>
<protein>
    <submittedName>
        <fullName evidence="2">Uncharacterized protein</fullName>
    </submittedName>
</protein>
<proteinExistence type="predicted"/>
<organism evidence="2 3">
    <name type="scientific">Crotalaria pallida</name>
    <name type="common">Smooth rattlebox</name>
    <name type="synonym">Crotalaria striata</name>
    <dbReference type="NCBI Taxonomy" id="3830"/>
    <lineage>
        <taxon>Eukaryota</taxon>
        <taxon>Viridiplantae</taxon>
        <taxon>Streptophyta</taxon>
        <taxon>Embryophyta</taxon>
        <taxon>Tracheophyta</taxon>
        <taxon>Spermatophyta</taxon>
        <taxon>Magnoliopsida</taxon>
        <taxon>eudicotyledons</taxon>
        <taxon>Gunneridae</taxon>
        <taxon>Pentapetalae</taxon>
        <taxon>rosids</taxon>
        <taxon>fabids</taxon>
        <taxon>Fabales</taxon>
        <taxon>Fabaceae</taxon>
        <taxon>Papilionoideae</taxon>
        <taxon>50 kb inversion clade</taxon>
        <taxon>genistoids sensu lato</taxon>
        <taxon>core genistoids</taxon>
        <taxon>Crotalarieae</taxon>
        <taxon>Crotalaria</taxon>
    </lineage>
</organism>
<dbReference type="Proteomes" id="UP001372338">
    <property type="component" value="Unassembled WGS sequence"/>
</dbReference>
<dbReference type="EMBL" id="JAYWIO010000003">
    <property type="protein sequence ID" value="KAK7274701.1"/>
    <property type="molecule type" value="Genomic_DNA"/>
</dbReference>
<feature type="compositionally biased region" description="Gly residues" evidence="1">
    <location>
        <begin position="1"/>
        <end position="10"/>
    </location>
</feature>
<reference evidence="2 3" key="1">
    <citation type="submission" date="2024-01" db="EMBL/GenBank/DDBJ databases">
        <title>The genomes of 5 underutilized Papilionoideae crops provide insights into root nodulation and disease resistanc.</title>
        <authorList>
            <person name="Yuan L."/>
        </authorList>
    </citation>
    <scope>NUCLEOTIDE SEQUENCE [LARGE SCALE GENOMIC DNA]</scope>
    <source>
        <strain evidence="2">ZHUSHIDOU_FW_LH</strain>
        <tissue evidence="2">Leaf</tissue>
    </source>
</reference>
<feature type="compositionally biased region" description="Low complexity" evidence="1">
    <location>
        <begin position="64"/>
        <end position="75"/>
    </location>
</feature>
<name>A0AAN9FG34_CROPI</name>
<evidence type="ECO:0000313" key="2">
    <source>
        <dbReference type="EMBL" id="KAK7274701.1"/>
    </source>
</evidence>